<dbReference type="EMBL" id="JQBS01000007">
    <property type="protein sequence ID" value="KRN57453.1"/>
    <property type="molecule type" value="Genomic_DNA"/>
</dbReference>
<keyword evidence="5" id="KW-1185">Reference proteome</keyword>
<dbReference type="Proteomes" id="UP000051658">
    <property type="component" value="Unassembled WGS sequence"/>
</dbReference>
<reference evidence="4 5" key="1">
    <citation type="journal article" date="2015" name="Genome Announc.">
        <title>Expanding the biotechnology potential of lactobacilli through comparative genomics of 213 strains and associated genera.</title>
        <authorList>
            <person name="Sun Z."/>
            <person name="Harris H.M."/>
            <person name="McCann A."/>
            <person name="Guo C."/>
            <person name="Argimon S."/>
            <person name="Zhang W."/>
            <person name="Yang X."/>
            <person name="Jeffery I.B."/>
            <person name="Cooney J.C."/>
            <person name="Kagawa T.F."/>
            <person name="Liu W."/>
            <person name="Song Y."/>
            <person name="Salvetti E."/>
            <person name="Wrobel A."/>
            <person name="Rasinkangas P."/>
            <person name="Parkhill J."/>
            <person name="Rea M.C."/>
            <person name="O'Sullivan O."/>
            <person name="Ritari J."/>
            <person name="Douillard F.P."/>
            <person name="Paul Ross R."/>
            <person name="Yang R."/>
            <person name="Briner A.E."/>
            <person name="Felis G.E."/>
            <person name="de Vos W.M."/>
            <person name="Barrangou R."/>
            <person name="Klaenhammer T.R."/>
            <person name="Caufield P.W."/>
            <person name="Cui Y."/>
            <person name="Zhang H."/>
            <person name="O'Toole P.W."/>
        </authorList>
    </citation>
    <scope>NUCLEOTIDE SEQUENCE [LARGE SCALE GENOMIC DNA]</scope>
    <source>
        <strain evidence="4 5">DSM 20623</strain>
    </source>
</reference>
<dbReference type="Pfam" id="PF02397">
    <property type="entry name" value="Bac_transf"/>
    <property type="match status" value="1"/>
</dbReference>
<dbReference type="AlphaFoldDB" id="A0A0R2I7Z2"/>
<dbReference type="GO" id="GO:0016780">
    <property type="term" value="F:phosphotransferase activity, for other substituted phosphate groups"/>
    <property type="evidence" value="ECO:0007669"/>
    <property type="project" value="TreeGrafter"/>
</dbReference>
<dbReference type="PANTHER" id="PTHR30576:SF0">
    <property type="entry name" value="UNDECAPRENYL-PHOSPHATE N-ACETYLGALACTOSAMINYL 1-PHOSPHATE TRANSFERASE-RELATED"/>
    <property type="match status" value="1"/>
</dbReference>
<comment type="similarity">
    <text evidence="1">Belongs to the bacterial sugar transferase family.</text>
</comment>
<evidence type="ECO:0000256" key="2">
    <source>
        <dbReference type="SAM" id="Phobius"/>
    </source>
</evidence>
<evidence type="ECO:0000259" key="3">
    <source>
        <dbReference type="Pfam" id="PF02397"/>
    </source>
</evidence>
<dbReference type="PATRIC" id="fig|1449336.4.peg.444"/>
<feature type="domain" description="Bacterial sugar transferase" evidence="3">
    <location>
        <begin position="45"/>
        <end position="238"/>
    </location>
</feature>
<organism evidence="4 5">
    <name type="scientific">Carnobacterium divergens DSM 20623</name>
    <dbReference type="NCBI Taxonomy" id="1449336"/>
    <lineage>
        <taxon>Bacteria</taxon>
        <taxon>Bacillati</taxon>
        <taxon>Bacillota</taxon>
        <taxon>Bacilli</taxon>
        <taxon>Lactobacillales</taxon>
        <taxon>Carnobacteriaceae</taxon>
        <taxon>Carnobacterium</taxon>
    </lineage>
</organism>
<evidence type="ECO:0000256" key="1">
    <source>
        <dbReference type="ARBA" id="ARBA00006464"/>
    </source>
</evidence>
<feature type="transmembrane region" description="Helical" evidence="2">
    <location>
        <begin position="47"/>
        <end position="71"/>
    </location>
</feature>
<evidence type="ECO:0000313" key="4">
    <source>
        <dbReference type="EMBL" id="KRN57453.1"/>
    </source>
</evidence>
<keyword evidence="2" id="KW-1133">Transmembrane helix</keyword>
<evidence type="ECO:0000313" key="5">
    <source>
        <dbReference type="Proteomes" id="UP000051658"/>
    </source>
</evidence>
<comment type="caution">
    <text evidence="4">The sequence shown here is derived from an EMBL/GenBank/DDBJ whole genome shotgun (WGS) entry which is preliminary data.</text>
</comment>
<keyword evidence="2" id="KW-0472">Membrane</keyword>
<dbReference type="InterPro" id="IPR003362">
    <property type="entry name" value="Bact_transf"/>
</dbReference>
<keyword evidence="4" id="KW-0808">Transferase</keyword>
<dbReference type="eggNOG" id="COG2148">
    <property type="taxonomic scope" value="Bacteria"/>
</dbReference>
<name>A0A0R2I7Z2_CARDV</name>
<accession>A0A0R2I7Z2</accession>
<gene>
    <name evidence="4" type="ORF">IV74_GL000437</name>
</gene>
<dbReference type="PANTHER" id="PTHR30576">
    <property type="entry name" value="COLANIC BIOSYNTHESIS UDP-GLUCOSE LIPID CARRIER TRANSFERASE"/>
    <property type="match status" value="1"/>
</dbReference>
<proteinExistence type="inferred from homology"/>
<keyword evidence="2" id="KW-0812">Transmembrane</keyword>
<protein>
    <submittedName>
        <fullName evidence="4">Bacterial sugar transferase</fullName>
    </submittedName>
</protein>
<sequence length="241" mass="27980">MLISTANRRVNMLQKWNDLPGVMRNEEVEKYFRILNKKKKSLISKRAFDLTLASCLLLFASFFMLVVAILIKSDSRGKVFYKQTRVTKNGKLFDIYKFRTMIENADKKGSLVTIDNDQRITKIGKVLRKYRIDEVPQLLNIIKGEMTFVGTRPEVEYYVNQYSKEMYATLLLPAGVTSLASIKFKNEQKLLNSSKGIEKTYVNEILPEKMKYNLKYLENYSFLGDMTIMIETFVAVLKKGD</sequence>